<evidence type="ECO:0008006" key="4">
    <source>
        <dbReference type="Google" id="ProtNLM"/>
    </source>
</evidence>
<evidence type="ECO:0000256" key="1">
    <source>
        <dbReference type="SAM" id="Phobius"/>
    </source>
</evidence>
<sequence length="98" mass="11818">MITLLFEASTDFIIYPIYIGFIFSLLISFAWSWFELHSFQDRYRHDNTYNHFVQQTEFIPLLRTHFPFSIIQWISKNIRSIIYVSDDEEFPSLSLNAL</sequence>
<keyword evidence="3" id="KW-1185">Reference proteome</keyword>
<accession>A0ABS2N8K6</accession>
<feature type="transmembrane region" description="Helical" evidence="1">
    <location>
        <begin position="12"/>
        <end position="34"/>
    </location>
</feature>
<keyword evidence="1" id="KW-1133">Transmembrane helix</keyword>
<name>A0ABS2N8K6_9BACI</name>
<proteinExistence type="predicted"/>
<dbReference type="RefSeq" id="WP_205168305.1">
    <property type="nucleotide sequence ID" value="NZ_JAFBDZ010000001.1"/>
</dbReference>
<dbReference type="Proteomes" id="UP001646157">
    <property type="component" value="Unassembled WGS sequence"/>
</dbReference>
<comment type="caution">
    <text evidence="2">The sequence shown here is derived from an EMBL/GenBank/DDBJ whole genome shotgun (WGS) entry which is preliminary data.</text>
</comment>
<evidence type="ECO:0000313" key="2">
    <source>
        <dbReference type="EMBL" id="MBM7584115.1"/>
    </source>
</evidence>
<organism evidence="2 3">
    <name type="scientific">Rossellomorea pakistanensis</name>
    <dbReference type="NCBI Taxonomy" id="992288"/>
    <lineage>
        <taxon>Bacteria</taxon>
        <taxon>Bacillati</taxon>
        <taxon>Bacillota</taxon>
        <taxon>Bacilli</taxon>
        <taxon>Bacillales</taxon>
        <taxon>Bacillaceae</taxon>
        <taxon>Rossellomorea</taxon>
    </lineage>
</organism>
<gene>
    <name evidence="2" type="ORF">JOC86_000652</name>
</gene>
<keyword evidence="1" id="KW-0812">Transmembrane</keyword>
<dbReference type="EMBL" id="JAFBDZ010000001">
    <property type="protein sequence ID" value="MBM7584115.1"/>
    <property type="molecule type" value="Genomic_DNA"/>
</dbReference>
<reference evidence="2 3" key="1">
    <citation type="submission" date="2021-01" db="EMBL/GenBank/DDBJ databases">
        <title>Genomic Encyclopedia of Type Strains, Phase IV (KMG-IV): sequencing the most valuable type-strain genomes for metagenomic binning, comparative biology and taxonomic classification.</title>
        <authorList>
            <person name="Goeker M."/>
        </authorList>
    </citation>
    <scope>NUCLEOTIDE SEQUENCE [LARGE SCALE GENOMIC DNA]</scope>
    <source>
        <strain evidence="2 3">DSM 24834</strain>
    </source>
</reference>
<protein>
    <recommendedName>
        <fullName evidence="4">Photosystem I assembly protein Ycf4</fullName>
    </recommendedName>
</protein>
<keyword evidence="1" id="KW-0472">Membrane</keyword>
<evidence type="ECO:0000313" key="3">
    <source>
        <dbReference type="Proteomes" id="UP001646157"/>
    </source>
</evidence>